<evidence type="ECO:0000256" key="1">
    <source>
        <dbReference type="ARBA" id="ARBA00006139"/>
    </source>
</evidence>
<comment type="function">
    <text evidence="9 10">This protein specifically catalyzes the removal of signal peptides from prolipoproteins.</text>
</comment>
<comment type="similarity">
    <text evidence="1 9 11">Belongs to the peptidase A8 family.</text>
</comment>
<dbReference type="Proteomes" id="UP001642900">
    <property type="component" value="Unassembled WGS sequence"/>
</dbReference>
<comment type="caution">
    <text evidence="12">The sequence shown here is derived from an EMBL/GenBank/DDBJ whole genome shotgun (WGS) entry which is preliminary data.</text>
</comment>
<dbReference type="GO" id="GO:0004190">
    <property type="term" value="F:aspartic-type endopeptidase activity"/>
    <property type="evidence" value="ECO:0007669"/>
    <property type="project" value="UniProtKB-UniRule"/>
</dbReference>
<feature type="transmembrane region" description="Helical" evidence="9">
    <location>
        <begin position="127"/>
        <end position="147"/>
    </location>
</feature>
<evidence type="ECO:0000313" key="13">
    <source>
        <dbReference type="Proteomes" id="UP001642900"/>
    </source>
</evidence>
<evidence type="ECO:0000313" key="12">
    <source>
        <dbReference type="EMBL" id="NGO55728.1"/>
    </source>
</evidence>
<protein>
    <recommendedName>
        <fullName evidence="9">Lipoprotein signal peptidase</fullName>
        <ecNumber evidence="9">3.4.23.36</ecNumber>
    </recommendedName>
    <alternativeName>
        <fullName evidence="9">Prolipoprotein signal peptidase</fullName>
    </alternativeName>
    <alternativeName>
        <fullName evidence="9">Signal peptidase II</fullName>
        <shortName evidence="9">SPase II</shortName>
    </alternativeName>
</protein>
<dbReference type="EMBL" id="JAAKZF010000126">
    <property type="protein sequence ID" value="NGO55728.1"/>
    <property type="molecule type" value="Genomic_DNA"/>
</dbReference>
<keyword evidence="8 9" id="KW-0472">Membrane</keyword>
<feature type="transmembrane region" description="Helical" evidence="9">
    <location>
        <begin position="65"/>
        <end position="82"/>
    </location>
</feature>
<keyword evidence="3 9" id="KW-0645">Protease</keyword>
<keyword evidence="7 9" id="KW-1133">Transmembrane helix</keyword>
<comment type="pathway">
    <text evidence="9">Protein modification; lipoprotein biosynthesis (signal peptide cleavage).</text>
</comment>
<dbReference type="EC" id="3.4.23.36" evidence="9"/>
<dbReference type="AlphaFoldDB" id="A0A6G4WMX7"/>
<dbReference type="HAMAP" id="MF_00161">
    <property type="entry name" value="LspA"/>
    <property type="match status" value="1"/>
</dbReference>
<comment type="catalytic activity">
    <reaction evidence="9 10">
        <text>Release of signal peptides from bacterial membrane prolipoproteins. Hydrolyzes -Xaa-Yaa-Zaa-|-(S,diacylglyceryl)Cys-, in which Xaa is hydrophobic (preferably Leu), and Yaa (Ala or Ser) and Zaa (Gly or Ala) have small, neutral side chains.</text>
        <dbReference type="EC" id="3.4.23.36"/>
    </reaction>
</comment>
<organism evidence="12 13">
    <name type="scientific">Allomesorhizobium camelthorni</name>
    <dbReference type="NCBI Taxonomy" id="475069"/>
    <lineage>
        <taxon>Bacteria</taxon>
        <taxon>Pseudomonadati</taxon>
        <taxon>Pseudomonadota</taxon>
        <taxon>Alphaproteobacteria</taxon>
        <taxon>Hyphomicrobiales</taxon>
        <taxon>Phyllobacteriaceae</taxon>
        <taxon>Allomesorhizobium</taxon>
    </lineage>
</organism>
<dbReference type="Pfam" id="PF01252">
    <property type="entry name" value="Peptidase_A8"/>
    <property type="match status" value="1"/>
</dbReference>
<evidence type="ECO:0000256" key="5">
    <source>
        <dbReference type="ARBA" id="ARBA00022750"/>
    </source>
</evidence>
<keyword evidence="4 9" id="KW-0812">Transmembrane</keyword>
<comment type="subcellular location">
    <subcellularLocation>
        <location evidence="9">Cell membrane</location>
        <topology evidence="9">Multi-pass membrane protein</topology>
    </subcellularLocation>
</comment>
<feature type="transmembrane region" description="Helical" evidence="9">
    <location>
        <begin position="89"/>
        <end position="107"/>
    </location>
</feature>
<gene>
    <name evidence="9" type="primary">lspA</name>
    <name evidence="12" type="ORF">G6N73_32720</name>
</gene>
<dbReference type="PANTHER" id="PTHR33695:SF1">
    <property type="entry name" value="LIPOPROTEIN SIGNAL PEPTIDASE"/>
    <property type="match status" value="1"/>
</dbReference>
<feature type="active site" evidence="9">
    <location>
        <position position="135"/>
    </location>
</feature>
<accession>A0A6G4WMX7</accession>
<evidence type="ECO:0000256" key="2">
    <source>
        <dbReference type="ARBA" id="ARBA00022475"/>
    </source>
</evidence>
<dbReference type="NCBIfam" id="TIGR00077">
    <property type="entry name" value="lspA"/>
    <property type="match status" value="1"/>
</dbReference>
<proteinExistence type="inferred from homology"/>
<dbReference type="UniPathway" id="UPA00665"/>
<keyword evidence="6 9" id="KW-0378">Hydrolase</keyword>
<sequence>MNYRSLAAYAGLVVAAVALDQWIKRLVETGLVLHEKVDMVPFLALYRTYNTGVAFSMFEWVGDKGLIIMSLAVIAFVLFLAKRTERNQIMARVGFCLIIGGAIGNLIDRAVYGHVIDYILFHTPVWSFPVFNLADAFISVGAFIVVLDEFLNWRGETPAEPSDD</sequence>
<name>A0A6G4WMX7_9HYPH</name>
<evidence type="ECO:0000256" key="10">
    <source>
        <dbReference type="RuleBase" id="RU000594"/>
    </source>
</evidence>
<dbReference type="PANTHER" id="PTHR33695">
    <property type="entry name" value="LIPOPROTEIN SIGNAL PEPTIDASE"/>
    <property type="match status" value="1"/>
</dbReference>
<dbReference type="GO" id="GO:0006508">
    <property type="term" value="P:proteolysis"/>
    <property type="evidence" value="ECO:0007669"/>
    <property type="project" value="UniProtKB-KW"/>
</dbReference>
<feature type="active site" evidence="9">
    <location>
        <position position="117"/>
    </location>
</feature>
<keyword evidence="5 9" id="KW-0064">Aspartyl protease</keyword>
<comment type="caution">
    <text evidence="9">Lacks conserved residue(s) required for the propagation of feature annotation.</text>
</comment>
<reference evidence="12 13" key="1">
    <citation type="submission" date="2020-02" db="EMBL/GenBank/DDBJ databases">
        <title>Genome sequence of strain CCNWXJ40-4.</title>
        <authorList>
            <person name="Gao J."/>
            <person name="Sun J."/>
        </authorList>
    </citation>
    <scope>NUCLEOTIDE SEQUENCE [LARGE SCALE GENOMIC DNA]</scope>
    <source>
        <strain evidence="12 13">CCNWXJ 40-4</strain>
    </source>
</reference>
<evidence type="ECO:0000256" key="7">
    <source>
        <dbReference type="ARBA" id="ARBA00022989"/>
    </source>
</evidence>
<keyword evidence="2 9" id="KW-1003">Cell membrane</keyword>
<dbReference type="InterPro" id="IPR001872">
    <property type="entry name" value="Peptidase_A8"/>
</dbReference>
<dbReference type="PROSITE" id="PS00855">
    <property type="entry name" value="SPASE_II"/>
    <property type="match status" value="1"/>
</dbReference>
<dbReference type="PRINTS" id="PR00781">
    <property type="entry name" value="LIPOSIGPTASE"/>
</dbReference>
<keyword evidence="13" id="KW-1185">Reference proteome</keyword>
<dbReference type="GO" id="GO:0005886">
    <property type="term" value="C:plasma membrane"/>
    <property type="evidence" value="ECO:0007669"/>
    <property type="project" value="UniProtKB-SubCell"/>
</dbReference>
<evidence type="ECO:0000256" key="9">
    <source>
        <dbReference type="HAMAP-Rule" id="MF_00161"/>
    </source>
</evidence>
<dbReference type="RefSeq" id="WP_165034075.1">
    <property type="nucleotide sequence ID" value="NZ_JAAKZF010000126.1"/>
</dbReference>
<evidence type="ECO:0000256" key="6">
    <source>
        <dbReference type="ARBA" id="ARBA00022801"/>
    </source>
</evidence>
<evidence type="ECO:0000256" key="8">
    <source>
        <dbReference type="ARBA" id="ARBA00023136"/>
    </source>
</evidence>
<evidence type="ECO:0000256" key="11">
    <source>
        <dbReference type="RuleBase" id="RU004181"/>
    </source>
</evidence>
<evidence type="ECO:0000256" key="3">
    <source>
        <dbReference type="ARBA" id="ARBA00022670"/>
    </source>
</evidence>
<evidence type="ECO:0000256" key="4">
    <source>
        <dbReference type="ARBA" id="ARBA00022692"/>
    </source>
</evidence>